<dbReference type="NCBIfam" id="TIGR01496">
    <property type="entry name" value="DHPS"/>
    <property type="match status" value="1"/>
</dbReference>
<evidence type="ECO:0000256" key="2">
    <source>
        <dbReference type="ARBA" id="ARBA00001946"/>
    </source>
</evidence>
<comment type="caution">
    <text evidence="15">The sequence shown here is derived from an EMBL/GenBank/DDBJ whole genome shotgun (WGS) entry which is preliminary data.</text>
</comment>
<dbReference type="UniPathway" id="UPA00077">
    <property type="reaction ID" value="UER00156"/>
</dbReference>
<dbReference type="EC" id="2.5.1.15" evidence="5 13"/>
<dbReference type="InterPro" id="IPR006390">
    <property type="entry name" value="DHP_synth_dom"/>
</dbReference>
<dbReference type="GO" id="GO:0046872">
    <property type="term" value="F:metal ion binding"/>
    <property type="evidence" value="ECO:0007669"/>
    <property type="project" value="UniProtKB-KW"/>
</dbReference>
<comment type="function">
    <text evidence="12 13">Catalyzes the condensation of para-aminobenzoate (pABA) with 6-hydroxymethyl-7,8-dihydropterin diphosphate (DHPt-PP) to form 7,8-dihydropteroate (H2Pte), the immediate precursor of folate derivatives.</text>
</comment>
<dbReference type="GO" id="GO:0046654">
    <property type="term" value="P:tetrahydrofolate biosynthetic process"/>
    <property type="evidence" value="ECO:0007669"/>
    <property type="project" value="UniProtKB-UniPathway"/>
</dbReference>
<keyword evidence="9 13" id="KW-0460">Magnesium</keyword>
<dbReference type="InterPro" id="IPR011005">
    <property type="entry name" value="Dihydropteroate_synth-like_sf"/>
</dbReference>
<dbReference type="PROSITE" id="PS00792">
    <property type="entry name" value="DHPS_1"/>
    <property type="match status" value="1"/>
</dbReference>
<keyword evidence="16" id="KW-1185">Reference proteome</keyword>
<evidence type="ECO:0000256" key="12">
    <source>
        <dbReference type="ARBA" id="ARBA00053449"/>
    </source>
</evidence>
<dbReference type="SUPFAM" id="SSF51717">
    <property type="entry name" value="Dihydropteroate synthetase-like"/>
    <property type="match status" value="1"/>
</dbReference>
<dbReference type="FunFam" id="3.20.20.20:FF:000006">
    <property type="entry name" value="Dihydropteroate synthase"/>
    <property type="match status" value="1"/>
</dbReference>
<keyword evidence="8 13" id="KW-0479">Metal-binding</keyword>
<protein>
    <recommendedName>
        <fullName evidence="6 13">Dihydropteroate synthase</fullName>
        <shortName evidence="13">DHPS</shortName>
        <ecNumber evidence="5 13">2.5.1.15</ecNumber>
    </recommendedName>
    <alternativeName>
        <fullName evidence="11 13">Dihydropteroate pyrophosphorylase</fullName>
    </alternativeName>
</protein>
<evidence type="ECO:0000256" key="9">
    <source>
        <dbReference type="ARBA" id="ARBA00022842"/>
    </source>
</evidence>
<evidence type="ECO:0000256" key="11">
    <source>
        <dbReference type="ARBA" id="ARBA00030193"/>
    </source>
</evidence>
<dbReference type="AlphaFoldDB" id="A0A2T4Z1Z3"/>
<evidence type="ECO:0000313" key="16">
    <source>
        <dbReference type="Proteomes" id="UP000241639"/>
    </source>
</evidence>
<dbReference type="Pfam" id="PF00809">
    <property type="entry name" value="Pterin_bind"/>
    <property type="match status" value="1"/>
</dbReference>
<dbReference type="GO" id="GO:0046656">
    <property type="term" value="P:folic acid biosynthetic process"/>
    <property type="evidence" value="ECO:0007669"/>
    <property type="project" value="UniProtKB-KW"/>
</dbReference>
<evidence type="ECO:0000256" key="3">
    <source>
        <dbReference type="ARBA" id="ARBA00004763"/>
    </source>
</evidence>
<comment type="catalytic activity">
    <reaction evidence="1">
        <text>(7,8-dihydropterin-6-yl)methyl diphosphate + 4-aminobenzoate = 7,8-dihydropteroate + diphosphate</text>
        <dbReference type="Rhea" id="RHEA:19949"/>
        <dbReference type="ChEBI" id="CHEBI:17836"/>
        <dbReference type="ChEBI" id="CHEBI:17839"/>
        <dbReference type="ChEBI" id="CHEBI:33019"/>
        <dbReference type="ChEBI" id="CHEBI:72950"/>
        <dbReference type="EC" id="2.5.1.15"/>
    </reaction>
</comment>
<keyword evidence="10 13" id="KW-0289">Folate biosynthesis</keyword>
<dbReference type="InterPro" id="IPR000489">
    <property type="entry name" value="Pterin-binding_dom"/>
</dbReference>
<comment type="cofactor">
    <cofactor evidence="2 13">
        <name>Mg(2+)</name>
        <dbReference type="ChEBI" id="CHEBI:18420"/>
    </cofactor>
</comment>
<evidence type="ECO:0000256" key="6">
    <source>
        <dbReference type="ARBA" id="ARBA00016919"/>
    </source>
</evidence>
<evidence type="ECO:0000256" key="7">
    <source>
        <dbReference type="ARBA" id="ARBA00022679"/>
    </source>
</evidence>
<evidence type="ECO:0000256" key="10">
    <source>
        <dbReference type="ARBA" id="ARBA00022909"/>
    </source>
</evidence>
<dbReference type="RefSeq" id="WP_170105658.1">
    <property type="nucleotide sequence ID" value="NZ_PZZP01000003.1"/>
</dbReference>
<dbReference type="PANTHER" id="PTHR20941:SF1">
    <property type="entry name" value="FOLIC ACID SYNTHESIS PROTEIN FOL1"/>
    <property type="match status" value="1"/>
</dbReference>
<dbReference type="PROSITE" id="PS00793">
    <property type="entry name" value="DHPS_2"/>
    <property type="match status" value="1"/>
</dbReference>
<evidence type="ECO:0000259" key="14">
    <source>
        <dbReference type="PROSITE" id="PS50972"/>
    </source>
</evidence>
<keyword evidence="7 13" id="KW-0808">Transferase</keyword>
<sequence>MTLHTTEIGHKPLQVGPYSLPLHERTLVMGILNVTPDSFSDGGRYDRIEQALAHAREMVAAGADIIDVGGESTRPQATLVSQEEELSRVIPIIEALAPTIDRPLSIDTYKAEVAWQAIQAGAHMINDVWGFKKDPDMAQVAAELDVPVILMHNREHPVYTDLIADIRRDLLESVAIAQAAGVKAERIILDPGIGFAKSYEENLQVMAQLESIVDLGYPVLLGTSRKSMVGIALDLPVDERVEGTGATVTLGIAKGCGIVRVHDVRAMVRVARMTDAMVRARV</sequence>
<dbReference type="PROSITE" id="PS50972">
    <property type="entry name" value="PTERIN_BINDING"/>
    <property type="match status" value="1"/>
</dbReference>
<dbReference type="Proteomes" id="UP000241639">
    <property type="component" value="Unassembled WGS sequence"/>
</dbReference>
<name>A0A2T4Z1Z3_9BACL</name>
<dbReference type="GO" id="GO:0004156">
    <property type="term" value="F:dihydropteroate synthase activity"/>
    <property type="evidence" value="ECO:0007669"/>
    <property type="project" value="UniProtKB-EC"/>
</dbReference>
<dbReference type="InterPro" id="IPR045031">
    <property type="entry name" value="DHP_synth-like"/>
</dbReference>
<evidence type="ECO:0000256" key="13">
    <source>
        <dbReference type="RuleBase" id="RU361205"/>
    </source>
</evidence>
<organism evidence="15 16">
    <name type="scientific">Desmospora activa DSM 45169</name>
    <dbReference type="NCBI Taxonomy" id="1121389"/>
    <lineage>
        <taxon>Bacteria</taxon>
        <taxon>Bacillati</taxon>
        <taxon>Bacillota</taxon>
        <taxon>Bacilli</taxon>
        <taxon>Bacillales</taxon>
        <taxon>Thermoactinomycetaceae</taxon>
        <taxon>Desmospora</taxon>
    </lineage>
</organism>
<evidence type="ECO:0000256" key="8">
    <source>
        <dbReference type="ARBA" id="ARBA00022723"/>
    </source>
</evidence>
<dbReference type="EMBL" id="PZZP01000003">
    <property type="protein sequence ID" value="PTM54794.1"/>
    <property type="molecule type" value="Genomic_DNA"/>
</dbReference>
<evidence type="ECO:0000256" key="4">
    <source>
        <dbReference type="ARBA" id="ARBA00009503"/>
    </source>
</evidence>
<dbReference type="Gene3D" id="3.20.20.20">
    <property type="entry name" value="Dihydropteroate synthase-like"/>
    <property type="match status" value="1"/>
</dbReference>
<accession>A0A2T4Z1Z3</accession>
<evidence type="ECO:0000313" key="15">
    <source>
        <dbReference type="EMBL" id="PTM54794.1"/>
    </source>
</evidence>
<evidence type="ECO:0000256" key="5">
    <source>
        <dbReference type="ARBA" id="ARBA00012458"/>
    </source>
</evidence>
<comment type="similarity">
    <text evidence="4 13">Belongs to the DHPS family.</text>
</comment>
<gene>
    <name evidence="15" type="ORF">C8J48_3446</name>
</gene>
<comment type="pathway">
    <text evidence="3 13">Cofactor biosynthesis; tetrahydrofolate biosynthesis; 7,8-dihydrofolate from 2-amino-4-hydroxy-6-hydroxymethyl-7,8-dihydropteridine diphosphate and 4-aminobenzoate: step 1/2.</text>
</comment>
<proteinExistence type="inferred from homology"/>
<evidence type="ECO:0000256" key="1">
    <source>
        <dbReference type="ARBA" id="ARBA00000012"/>
    </source>
</evidence>
<reference evidence="15 16" key="1">
    <citation type="submission" date="2018-04" db="EMBL/GenBank/DDBJ databases">
        <title>Genomic Encyclopedia of Archaeal and Bacterial Type Strains, Phase II (KMG-II): from individual species to whole genera.</title>
        <authorList>
            <person name="Goeker M."/>
        </authorList>
    </citation>
    <scope>NUCLEOTIDE SEQUENCE [LARGE SCALE GENOMIC DNA]</scope>
    <source>
        <strain evidence="15 16">DSM 45169</strain>
    </source>
</reference>
<dbReference type="GO" id="GO:0005829">
    <property type="term" value="C:cytosol"/>
    <property type="evidence" value="ECO:0007669"/>
    <property type="project" value="TreeGrafter"/>
</dbReference>
<feature type="domain" description="Pterin-binding" evidence="14">
    <location>
        <begin position="26"/>
        <end position="272"/>
    </location>
</feature>
<dbReference type="CDD" id="cd00739">
    <property type="entry name" value="DHPS"/>
    <property type="match status" value="1"/>
</dbReference>
<dbReference type="PANTHER" id="PTHR20941">
    <property type="entry name" value="FOLATE SYNTHESIS PROTEINS"/>
    <property type="match status" value="1"/>
</dbReference>